<name>A0A9X2AHF1_9BACT</name>
<proteinExistence type="predicted"/>
<organism evidence="2 3">
    <name type="scientific">Hymenobacter cyanobacteriorum</name>
    <dbReference type="NCBI Taxonomy" id="2926463"/>
    <lineage>
        <taxon>Bacteria</taxon>
        <taxon>Pseudomonadati</taxon>
        <taxon>Bacteroidota</taxon>
        <taxon>Cytophagia</taxon>
        <taxon>Cytophagales</taxon>
        <taxon>Hymenobacteraceae</taxon>
        <taxon>Hymenobacter</taxon>
    </lineage>
</organism>
<dbReference type="Pfam" id="PF20365">
    <property type="entry name" value="DUF6660"/>
    <property type="match status" value="1"/>
</dbReference>
<reference evidence="2" key="1">
    <citation type="submission" date="2022-03" db="EMBL/GenBank/DDBJ databases">
        <title>Bacterial whole genome sequence for Hymenobacter sp. DH14.</title>
        <authorList>
            <person name="Le V."/>
        </authorList>
    </citation>
    <scope>NUCLEOTIDE SEQUENCE</scope>
    <source>
        <strain evidence="2">DH14</strain>
    </source>
</reference>
<dbReference type="Proteomes" id="UP001139193">
    <property type="component" value="Unassembled WGS sequence"/>
</dbReference>
<evidence type="ECO:0000313" key="2">
    <source>
        <dbReference type="EMBL" id="MCI1189787.1"/>
    </source>
</evidence>
<dbReference type="InterPro" id="IPR046601">
    <property type="entry name" value="DUF6660"/>
</dbReference>
<evidence type="ECO:0008006" key="4">
    <source>
        <dbReference type="Google" id="ProtNLM"/>
    </source>
</evidence>
<dbReference type="EMBL" id="JALBGC010000006">
    <property type="protein sequence ID" value="MCI1189787.1"/>
    <property type="molecule type" value="Genomic_DNA"/>
</dbReference>
<gene>
    <name evidence="2" type="ORF">MON38_20380</name>
</gene>
<feature type="signal peptide" evidence="1">
    <location>
        <begin position="1"/>
        <end position="24"/>
    </location>
</feature>
<sequence>MRFFSVLFAFYLAILACLPCADKAAVPQGGARTYVSTSHESDAAHTRSDWCTPLCQCHCCAGTSLPTRTVVLLAAPAAVDAPAIRFARLAPPAARQRSGSIWQPPQA</sequence>
<keyword evidence="3" id="KW-1185">Reference proteome</keyword>
<dbReference type="PROSITE" id="PS51257">
    <property type="entry name" value="PROKAR_LIPOPROTEIN"/>
    <property type="match status" value="1"/>
</dbReference>
<feature type="chain" id="PRO_5040806619" description="Secreted protein" evidence="1">
    <location>
        <begin position="25"/>
        <end position="107"/>
    </location>
</feature>
<evidence type="ECO:0000313" key="3">
    <source>
        <dbReference type="Proteomes" id="UP001139193"/>
    </source>
</evidence>
<dbReference type="RefSeq" id="WP_241938000.1">
    <property type="nucleotide sequence ID" value="NZ_JALBGC010000006.1"/>
</dbReference>
<evidence type="ECO:0000256" key="1">
    <source>
        <dbReference type="SAM" id="SignalP"/>
    </source>
</evidence>
<accession>A0A9X2AHF1</accession>
<keyword evidence="1" id="KW-0732">Signal</keyword>
<dbReference type="AlphaFoldDB" id="A0A9X2AHF1"/>
<protein>
    <recommendedName>
        <fullName evidence="4">Secreted protein</fullName>
    </recommendedName>
</protein>
<comment type="caution">
    <text evidence="2">The sequence shown here is derived from an EMBL/GenBank/DDBJ whole genome shotgun (WGS) entry which is preliminary data.</text>
</comment>